<feature type="compositionally biased region" description="Polar residues" evidence="9">
    <location>
        <begin position="28"/>
        <end position="39"/>
    </location>
</feature>
<name>A0ABM4VXU1_COFAR</name>
<feature type="region of interest" description="Disordered" evidence="9">
    <location>
        <begin position="28"/>
        <end position="52"/>
    </location>
</feature>
<evidence type="ECO:0000313" key="10">
    <source>
        <dbReference type="Proteomes" id="UP001652660"/>
    </source>
</evidence>
<evidence type="ECO:0000256" key="6">
    <source>
        <dbReference type="ARBA" id="ARBA00022895"/>
    </source>
</evidence>
<evidence type="ECO:0000256" key="1">
    <source>
        <dbReference type="ARBA" id="ARBA00004123"/>
    </source>
</evidence>
<evidence type="ECO:0000256" key="5">
    <source>
        <dbReference type="ARBA" id="ARBA00022454"/>
    </source>
</evidence>
<evidence type="ECO:0000256" key="4">
    <source>
        <dbReference type="ARBA" id="ARBA00016175"/>
    </source>
</evidence>
<keyword evidence="8" id="KW-0539">Nucleus</keyword>
<dbReference type="GeneID" id="113713733"/>
<dbReference type="Pfam" id="PF15491">
    <property type="entry name" value="CTC1_2"/>
    <property type="match status" value="1"/>
</dbReference>
<dbReference type="PANTHER" id="PTHR14865">
    <property type="entry name" value="CST COMPLEX SUBUNIT CTC1"/>
    <property type="match status" value="1"/>
</dbReference>
<evidence type="ECO:0000313" key="11">
    <source>
        <dbReference type="RefSeq" id="XP_071924361.1"/>
    </source>
</evidence>
<dbReference type="RefSeq" id="XP_071924361.1">
    <property type="nucleotide sequence ID" value="XM_072068260.1"/>
</dbReference>
<keyword evidence="6" id="KW-0779">Telomere</keyword>
<evidence type="ECO:0000256" key="2">
    <source>
        <dbReference type="ARBA" id="ARBA00004574"/>
    </source>
</evidence>
<evidence type="ECO:0000256" key="3">
    <source>
        <dbReference type="ARBA" id="ARBA00006332"/>
    </source>
</evidence>
<keyword evidence="7" id="KW-0238">DNA-binding</keyword>
<organism evidence="10 11">
    <name type="scientific">Coffea arabica</name>
    <name type="common">Arabian coffee</name>
    <dbReference type="NCBI Taxonomy" id="13443"/>
    <lineage>
        <taxon>Eukaryota</taxon>
        <taxon>Viridiplantae</taxon>
        <taxon>Streptophyta</taxon>
        <taxon>Embryophyta</taxon>
        <taxon>Tracheophyta</taxon>
        <taxon>Spermatophyta</taxon>
        <taxon>Magnoliopsida</taxon>
        <taxon>eudicotyledons</taxon>
        <taxon>Gunneridae</taxon>
        <taxon>Pentapetalae</taxon>
        <taxon>asterids</taxon>
        <taxon>lamiids</taxon>
        <taxon>Gentianales</taxon>
        <taxon>Rubiaceae</taxon>
        <taxon>Ixoroideae</taxon>
        <taxon>Gardenieae complex</taxon>
        <taxon>Bertiereae - Coffeeae clade</taxon>
        <taxon>Coffeeae</taxon>
        <taxon>Coffea</taxon>
    </lineage>
</organism>
<evidence type="ECO:0000256" key="9">
    <source>
        <dbReference type="SAM" id="MobiDB-lite"/>
    </source>
</evidence>
<protein>
    <recommendedName>
        <fullName evidence="4">CST complex subunit CTC1</fullName>
    </recommendedName>
</protein>
<keyword evidence="5" id="KW-0158">Chromosome</keyword>
<dbReference type="InterPro" id="IPR042617">
    <property type="entry name" value="CTC1-like"/>
</dbReference>
<accession>A0ABM4VXU1</accession>
<comment type="subcellular location">
    <subcellularLocation>
        <location evidence="2">Chromosome</location>
        <location evidence="2">Telomere</location>
    </subcellularLocation>
    <subcellularLocation>
        <location evidence="1">Nucleus</location>
    </subcellularLocation>
</comment>
<comment type="similarity">
    <text evidence="3">Belongs to the CTC1 family.</text>
</comment>
<dbReference type="PANTHER" id="PTHR14865:SF2">
    <property type="entry name" value="CST COMPLEX SUBUNIT CTC1"/>
    <property type="match status" value="1"/>
</dbReference>
<keyword evidence="10" id="KW-1185">Reference proteome</keyword>
<proteinExistence type="inferred from homology"/>
<reference evidence="11" key="1">
    <citation type="submission" date="2025-08" db="UniProtKB">
        <authorList>
            <consortium name="RefSeq"/>
        </authorList>
    </citation>
    <scope>IDENTIFICATION</scope>
    <source>
        <tissue evidence="11">Leaves</tissue>
    </source>
</reference>
<gene>
    <name evidence="11" type="primary">LOC113713733</name>
</gene>
<dbReference type="InterPro" id="IPR028262">
    <property type="entry name" value="CTC1_plant"/>
</dbReference>
<dbReference type="Proteomes" id="UP001652660">
    <property type="component" value="Chromosome 10c"/>
</dbReference>
<evidence type="ECO:0000256" key="8">
    <source>
        <dbReference type="ARBA" id="ARBA00023242"/>
    </source>
</evidence>
<evidence type="ECO:0000256" key="7">
    <source>
        <dbReference type="ARBA" id="ARBA00023125"/>
    </source>
</evidence>
<sequence>MEGKTANILKISDLISCARPLTGVSSLTPGGNVPSSAPQPQDEPPMHFNKPTSQNPTIKLLKPLNHPAILIGAVSLPLHSNKNNDDVSTIECSCLQFTDGSVTICCDVLDFQPQMIGPKIRICAWNFIPLKVGCRLSGFLEIIRWEFVEYSSNLTEFSLGLGTFDCKDDSKVKYSLFGVLESTSPVTVVPCSTGGSSSRCDSRNICGFLVKVLVCECKFCRSRKTLLALRDLSDESCKNHCFLKCLIVYFCGSASSWHPVMVRLIGNLISLSGLKKKLVYIGKDDSELMYVTTDKALLRLPVMAKKYILKEKAQVRGFGEVGSYAGTVTGVYMQGMVVELDQGVLLLLTDHQLMVPHSLRVGAIVSVKNVHFVSTKYSWTKILLLGTCFITCICVESFSPMETGCHRSSHSQNSLRKFVDSMVFPARLWVLLTVTCFRKKFAGILSEKEILGSKHEVGLAQTYTNSHLPASAYQMRHGVFLEYCRHGSCAYHKEEDYSHLKLVVPISCLWRDFENRWIKMLLDSEDEFDIIDSRREKYYLSCCGKYYANLTRKTFRSQDTGVILLGNLKVSPSSGGLQLVDATGSIDVVIPDIPSNWDLKRVYEVQDFTIVMQGIPDYLDCSKLLASEPLTCRNIFENAPLVRETKISLFLYYHFGGKTSSHSSFSSKKSKESLQEFEGGNFHLLLLKHKFPLLHKAQESGLSEAANLTCGCLNDSYCTDFGTERKHCDASCPLKFPCLISSRSIKCPYQGLVHCTDKKEVTSSGCNPDGRRVFLEFDSESLNMYQRLRIGAFYMVKHHQNDVLCRAKVDDKALGGVILVSSETCLWRLSFSSDVVAKNSDPSPIVQQSDSCVSNDEITPDTTQKFQIAPLKFDGVSPESYSDINLCMPADVISYFKIDANNSKTSLMKSPASLKEEIDIYNVHRTAITASVLSPETAHSNLLLPEGNLLTFRGQIVAIHDSSCTSFVEHLWNESPVNVHQPILSQGTSIICIHALVDHHMAMIFGALDKHAYPTGLGTGVHATFHRILVLGQQNHYMLIPASFIEIDSVNVVDNGCNNENDPVANSIFACYATSPSVFPAALISEVTHGMGIKLMQLHCRVVGVHVLVLQENKKARYSSTRVQSGSLMVEIPLAGFILDDGSSCCCCWANYDRAANMLGLPTQFISTEACARTSQRLKIPVRRRTNNSSFDHLNRIIRQHKRVVVRNCGSMFDSSCLDLTFSVDGDEVIGSSDENLLRCLVMSACFSRLWTVVGSLMDSTAINRLEKQLSGLEMTLFPLPNIWASGGVYRSDPLAQSRMILQALVKN</sequence>